<organism evidence="1 2">
    <name type="scientific">Schistosoma mattheei</name>
    <dbReference type="NCBI Taxonomy" id="31246"/>
    <lineage>
        <taxon>Eukaryota</taxon>
        <taxon>Metazoa</taxon>
        <taxon>Spiralia</taxon>
        <taxon>Lophotrochozoa</taxon>
        <taxon>Platyhelminthes</taxon>
        <taxon>Trematoda</taxon>
        <taxon>Digenea</taxon>
        <taxon>Strigeidida</taxon>
        <taxon>Schistosomatoidea</taxon>
        <taxon>Schistosomatidae</taxon>
        <taxon>Schistosoma</taxon>
    </lineage>
</organism>
<gene>
    <name evidence="1" type="ORF">SMTD_LOCUS6123</name>
</gene>
<reference evidence="1 2" key="1">
    <citation type="submission" date="2018-11" db="EMBL/GenBank/DDBJ databases">
        <authorList>
            <consortium name="Pathogen Informatics"/>
        </authorList>
    </citation>
    <scope>NUCLEOTIDE SEQUENCE [LARGE SCALE GENOMIC DNA]</scope>
    <source>
        <strain>Denwood</strain>
        <strain evidence="2">Zambia</strain>
    </source>
</reference>
<name>A0A3P8CNN2_9TREM</name>
<accession>A0A3P8CNN2</accession>
<dbReference type="AlphaFoldDB" id="A0A3P8CNN2"/>
<evidence type="ECO:0000313" key="2">
    <source>
        <dbReference type="Proteomes" id="UP000269396"/>
    </source>
</evidence>
<keyword evidence="2" id="KW-1185">Reference proteome</keyword>
<dbReference type="EMBL" id="UZAL01027404">
    <property type="protein sequence ID" value="VDP32300.1"/>
    <property type="molecule type" value="Genomic_DNA"/>
</dbReference>
<sequence length="35" mass="3990">MFINTCTILMMVVIVLTVAAPYSRNLLTFVLKFLL</sequence>
<proteinExistence type="predicted"/>
<protein>
    <submittedName>
        <fullName evidence="1">Uncharacterized protein</fullName>
    </submittedName>
</protein>
<dbReference type="Proteomes" id="UP000269396">
    <property type="component" value="Unassembled WGS sequence"/>
</dbReference>
<evidence type="ECO:0000313" key="1">
    <source>
        <dbReference type="EMBL" id="VDP32300.1"/>
    </source>
</evidence>